<dbReference type="Pfam" id="PF00126">
    <property type="entry name" value="HTH_1"/>
    <property type="match status" value="1"/>
</dbReference>
<evidence type="ECO:0000256" key="2">
    <source>
        <dbReference type="ARBA" id="ARBA00023015"/>
    </source>
</evidence>
<dbReference type="SUPFAM" id="SSF53850">
    <property type="entry name" value="Periplasmic binding protein-like II"/>
    <property type="match status" value="1"/>
</dbReference>
<dbReference type="Proteomes" id="UP001426770">
    <property type="component" value="Unassembled WGS sequence"/>
</dbReference>
<dbReference type="InterPro" id="IPR036388">
    <property type="entry name" value="WH-like_DNA-bd_sf"/>
</dbReference>
<dbReference type="PROSITE" id="PS50931">
    <property type="entry name" value="HTH_LYSR"/>
    <property type="match status" value="1"/>
</dbReference>
<evidence type="ECO:0000256" key="4">
    <source>
        <dbReference type="ARBA" id="ARBA00023163"/>
    </source>
</evidence>
<keyword evidence="4" id="KW-0804">Transcription</keyword>
<name>A0ABP9WI09_9MICO</name>
<reference evidence="6 7" key="1">
    <citation type="submission" date="2024-02" db="EMBL/GenBank/DDBJ databases">
        <title>Lysinimicrobium sediminis NBRC 112286.</title>
        <authorList>
            <person name="Ichikawa N."/>
            <person name="Katano-Makiyama Y."/>
            <person name="Hidaka K."/>
        </authorList>
    </citation>
    <scope>NUCLEOTIDE SEQUENCE [LARGE SCALE GENOMIC DNA]</scope>
    <source>
        <strain evidence="6 7">NBRC 112286</strain>
    </source>
</reference>
<dbReference type="InterPro" id="IPR036390">
    <property type="entry name" value="WH_DNA-bd_sf"/>
</dbReference>
<evidence type="ECO:0000313" key="6">
    <source>
        <dbReference type="EMBL" id="GAA5519457.1"/>
    </source>
</evidence>
<dbReference type="InterPro" id="IPR050950">
    <property type="entry name" value="HTH-type_LysR_regulators"/>
</dbReference>
<protein>
    <submittedName>
        <fullName evidence="6">Hydrogen peroxide-inducible genes activator</fullName>
    </submittedName>
</protein>
<gene>
    <name evidence="6" type="primary">oxyR</name>
    <name evidence="6" type="ORF">Lsed01_01904</name>
</gene>
<organism evidence="6 7">
    <name type="scientific">Demequina sediminis</name>
    <dbReference type="NCBI Taxonomy" id="1930058"/>
    <lineage>
        <taxon>Bacteria</taxon>
        <taxon>Bacillati</taxon>
        <taxon>Actinomycetota</taxon>
        <taxon>Actinomycetes</taxon>
        <taxon>Micrococcales</taxon>
        <taxon>Demequinaceae</taxon>
        <taxon>Demequina</taxon>
    </lineage>
</organism>
<evidence type="ECO:0000256" key="1">
    <source>
        <dbReference type="ARBA" id="ARBA00009437"/>
    </source>
</evidence>
<dbReference type="InterPro" id="IPR000847">
    <property type="entry name" value="LysR_HTH_N"/>
</dbReference>
<comment type="similarity">
    <text evidence="1">Belongs to the LysR transcriptional regulatory family.</text>
</comment>
<evidence type="ECO:0000259" key="5">
    <source>
        <dbReference type="PROSITE" id="PS50931"/>
    </source>
</evidence>
<dbReference type="EMBL" id="BAABRR010000009">
    <property type="protein sequence ID" value="GAA5519457.1"/>
    <property type="molecule type" value="Genomic_DNA"/>
</dbReference>
<dbReference type="PRINTS" id="PR00039">
    <property type="entry name" value="HTHLYSR"/>
</dbReference>
<dbReference type="Gene3D" id="3.40.190.10">
    <property type="entry name" value="Periplasmic binding protein-like II"/>
    <property type="match status" value="2"/>
</dbReference>
<keyword evidence="2" id="KW-0805">Transcription regulation</keyword>
<keyword evidence="7" id="KW-1185">Reference proteome</keyword>
<comment type="caution">
    <text evidence="6">The sequence shown here is derived from an EMBL/GenBank/DDBJ whole genome shotgun (WGS) entry which is preliminary data.</text>
</comment>
<dbReference type="InterPro" id="IPR005119">
    <property type="entry name" value="LysR_subst-bd"/>
</dbReference>
<feature type="domain" description="HTH lysR-type" evidence="5">
    <location>
        <begin position="14"/>
        <end position="71"/>
    </location>
</feature>
<dbReference type="Pfam" id="PF03466">
    <property type="entry name" value="LysR_substrate"/>
    <property type="match status" value="1"/>
</dbReference>
<proteinExistence type="inferred from homology"/>
<dbReference type="Gene3D" id="1.10.10.10">
    <property type="entry name" value="Winged helix-like DNA-binding domain superfamily/Winged helix DNA-binding domain"/>
    <property type="match status" value="1"/>
</dbReference>
<dbReference type="PANTHER" id="PTHR30419">
    <property type="entry name" value="HTH-TYPE TRANSCRIPTIONAL REGULATOR YBHD"/>
    <property type="match status" value="1"/>
</dbReference>
<accession>A0ABP9WI09</accession>
<dbReference type="PANTHER" id="PTHR30419:SF31">
    <property type="entry name" value="BLR3139 PROTEIN"/>
    <property type="match status" value="1"/>
</dbReference>
<keyword evidence="3" id="KW-0238">DNA-binding</keyword>
<sequence length="327" mass="34969">MSFIKPGYEWSLLMDLRQLEYVVAVADERHFTRAAALVGVSQSGLSTAIRALEAELGSSLFERTTRRVEPTEAGRALLPYARAMLAQAVEARDAVVDASREVSGTLRIGAEQCLGIVDVAALLERFHRRHPQVEVHFAEAGSHELLARVRAAELDVAFVADAGHLGALPSRDLGGEDLVVLCPPGHAAASSSPARWRDLEGHDFVDFHPSWAMRPLNDAAVAAAGVDRRVRFTVGDVHTLIGFVGRGLGIAVVPRHVAAKPEAQALVAVPLEGGGDRWTVSAVWSTRERADSPTPHLLALLDGSVQACAPARDEGPRPQARPLVSAV</sequence>
<evidence type="ECO:0000313" key="7">
    <source>
        <dbReference type="Proteomes" id="UP001426770"/>
    </source>
</evidence>
<evidence type="ECO:0000256" key="3">
    <source>
        <dbReference type="ARBA" id="ARBA00023125"/>
    </source>
</evidence>
<dbReference type="SUPFAM" id="SSF46785">
    <property type="entry name" value="Winged helix' DNA-binding domain"/>
    <property type="match status" value="1"/>
</dbReference>